<protein>
    <recommendedName>
        <fullName evidence="2">J domain-containing protein</fullName>
    </recommendedName>
</protein>
<gene>
    <name evidence="3" type="ORF">GOP47_0012331</name>
</gene>
<organism evidence="3 4">
    <name type="scientific">Adiantum capillus-veneris</name>
    <name type="common">Maidenhair fern</name>
    <dbReference type="NCBI Taxonomy" id="13818"/>
    <lineage>
        <taxon>Eukaryota</taxon>
        <taxon>Viridiplantae</taxon>
        <taxon>Streptophyta</taxon>
        <taxon>Embryophyta</taxon>
        <taxon>Tracheophyta</taxon>
        <taxon>Polypodiopsida</taxon>
        <taxon>Polypodiidae</taxon>
        <taxon>Polypodiales</taxon>
        <taxon>Pteridineae</taxon>
        <taxon>Pteridaceae</taxon>
        <taxon>Vittarioideae</taxon>
        <taxon>Adiantum</taxon>
    </lineage>
</organism>
<evidence type="ECO:0000313" key="4">
    <source>
        <dbReference type="Proteomes" id="UP000886520"/>
    </source>
</evidence>
<comment type="caution">
    <text evidence="3">The sequence shown here is derived from an EMBL/GenBank/DDBJ whole genome shotgun (WGS) entry which is preliminary data.</text>
</comment>
<dbReference type="AlphaFoldDB" id="A0A9D4UQG9"/>
<dbReference type="SMART" id="SM00271">
    <property type="entry name" value="DnaJ"/>
    <property type="match status" value="1"/>
</dbReference>
<evidence type="ECO:0000259" key="2">
    <source>
        <dbReference type="PROSITE" id="PS50076"/>
    </source>
</evidence>
<feature type="compositionally biased region" description="Basic and acidic residues" evidence="1">
    <location>
        <begin position="21"/>
        <end position="44"/>
    </location>
</feature>
<name>A0A9D4UQG9_ADICA</name>
<dbReference type="InterPro" id="IPR001623">
    <property type="entry name" value="DnaJ_domain"/>
</dbReference>
<dbReference type="CDD" id="cd06257">
    <property type="entry name" value="DnaJ"/>
    <property type="match status" value="1"/>
</dbReference>
<feature type="domain" description="J" evidence="2">
    <location>
        <begin position="56"/>
        <end position="120"/>
    </location>
</feature>
<reference evidence="3" key="1">
    <citation type="submission" date="2021-01" db="EMBL/GenBank/DDBJ databases">
        <title>Adiantum capillus-veneris genome.</title>
        <authorList>
            <person name="Fang Y."/>
            <person name="Liao Q."/>
        </authorList>
    </citation>
    <scope>NUCLEOTIDE SEQUENCE</scope>
    <source>
        <strain evidence="3">H3</strain>
        <tissue evidence="3">Leaf</tissue>
    </source>
</reference>
<dbReference type="Proteomes" id="UP000886520">
    <property type="component" value="Chromosome 12"/>
</dbReference>
<dbReference type="EMBL" id="JABFUD020000012">
    <property type="protein sequence ID" value="KAI5072225.1"/>
    <property type="molecule type" value="Genomic_DNA"/>
</dbReference>
<keyword evidence="4" id="KW-1185">Reference proteome</keyword>
<evidence type="ECO:0000256" key="1">
    <source>
        <dbReference type="SAM" id="MobiDB-lite"/>
    </source>
</evidence>
<dbReference type="PRINTS" id="PR00625">
    <property type="entry name" value="JDOMAIN"/>
</dbReference>
<dbReference type="PANTHER" id="PTHR45286">
    <property type="entry name" value="CHAPERONE DNAJ-DOMAIN SUPERFAMILY PROTEIN"/>
    <property type="match status" value="1"/>
</dbReference>
<dbReference type="Gene3D" id="1.10.287.110">
    <property type="entry name" value="DnaJ domain"/>
    <property type="match status" value="1"/>
</dbReference>
<dbReference type="PANTHER" id="PTHR45286:SF1">
    <property type="entry name" value="CHAPERONE DNAJ-DOMAIN SUPERFAMILY PROTEIN"/>
    <property type="match status" value="1"/>
</dbReference>
<feature type="region of interest" description="Disordered" evidence="1">
    <location>
        <begin position="14"/>
        <end position="44"/>
    </location>
</feature>
<dbReference type="SUPFAM" id="SSF46565">
    <property type="entry name" value="Chaperone J-domain"/>
    <property type="match status" value="1"/>
</dbReference>
<sequence>MGRSSASFALRARRAFASRHNAQEERKDEEAGEGKGGEDHDRKWGSQGIRLEAGTNAYQVLGVSPSCSPEHLREAFTKLAKLTHPDLQPGPSTSAQFILVLSAYQILSTPAGRAQYDAYLRELSQSGKMTHNMERDIVVDYVKTDGDVVEWLRWYRRMVMNMVHGREIGTGGRFYDDLRENLQEAMHRAFFGPDIENDDFALPDCFEAEERAEVEELEVLHLVSGQKFIGAVLQVGPKALLEESNPKLEASVHSQLLHSSSPSLRKALHTSCTDKSESIRRRTDLQARTTADHDQSAFVDLEFYLYGNLVARATRSESKTASSARVSDAKVLDEITVYLCHDECSNHGPSKVQEVMLGTIVGLNMTESGEKGKVYSCCGEQTHIIWQFRTPGVNHMHWFKIDGRRMLCECKSTRARLPSSKYWLFEPRCEKHDIGGWYIETLFRRWQRGSKHAGASPDWAGKHLGLLHPAMYIFGIAYKTLDTELIRRRERSLWGGHQTLFVTAALRVLQCPAIDVLPDGQQITCKLLSRFDIKIRYRGSTESGEKLVMDNVVYWEARQVLAALLLRVG</sequence>
<dbReference type="InterPro" id="IPR036869">
    <property type="entry name" value="J_dom_sf"/>
</dbReference>
<proteinExistence type="predicted"/>
<dbReference type="Pfam" id="PF00226">
    <property type="entry name" value="DnaJ"/>
    <property type="match status" value="1"/>
</dbReference>
<evidence type="ECO:0000313" key="3">
    <source>
        <dbReference type="EMBL" id="KAI5072225.1"/>
    </source>
</evidence>
<dbReference type="PROSITE" id="PS50076">
    <property type="entry name" value="DNAJ_2"/>
    <property type="match status" value="1"/>
</dbReference>
<accession>A0A9D4UQG9</accession>
<dbReference type="OrthoDB" id="445556at2759"/>